<feature type="region of interest" description="Disordered" evidence="1">
    <location>
        <begin position="1"/>
        <end position="44"/>
    </location>
</feature>
<dbReference type="EMBL" id="LR797450">
    <property type="protein sequence ID" value="CAB4217458.1"/>
    <property type="molecule type" value="Genomic_DNA"/>
</dbReference>
<evidence type="ECO:0000313" key="2">
    <source>
        <dbReference type="EMBL" id="CAB4185586.1"/>
    </source>
</evidence>
<name>A0A6J5SPR7_9CAUD</name>
<proteinExistence type="predicted"/>
<evidence type="ECO:0000313" key="3">
    <source>
        <dbReference type="EMBL" id="CAB4193584.1"/>
    </source>
</evidence>
<dbReference type="EMBL" id="LR798430">
    <property type="protein sequence ID" value="CAB5231335.1"/>
    <property type="molecule type" value="Genomic_DNA"/>
</dbReference>
<evidence type="ECO:0000313" key="5">
    <source>
        <dbReference type="EMBL" id="CAB5231335.1"/>
    </source>
</evidence>
<dbReference type="EMBL" id="LR797075">
    <property type="protein sequence ID" value="CAB4185586.1"/>
    <property type="molecule type" value="Genomic_DNA"/>
</dbReference>
<protein>
    <submittedName>
        <fullName evidence="4">Uncharacterized protein</fullName>
    </submittedName>
</protein>
<feature type="compositionally biased region" description="Basic and acidic residues" evidence="1">
    <location>
        <begin position="19"/>
        <end position="44"/>
    </location>
</feature>
<feature type="compositionally biased region" description="Polar residues" evidence="1">
    <location>
        <begin position="1"/>
        <end position="17"/>
    </location>
</feature>
<dbReference type="EMBL" id="LR797197">
    <property type="protein sequence ID" value="CAB4193584.1"/>
    <property type="molecule type" value="Genomic_DNA"/>
</dbReference>
<organism evidence="4">
    <name type="scientific">uncultured Caudovirales phage</name>
    <dbReference type="NCBI Taxonomy" id="2100421"/>
    <lineage>
        <taxon>Viruses</taxon>
        <taxon>Duplodnaviria</taxon>
        <taxon>Heunggongvirae</taxon>
        <taxon>Uroviricota</taxon>
        <taxon>Caudoviricetes</taxon>
        <taxon>Peduoviridae</taxon>
        <taxon>Maltschvirus</taxon>
        <taxon>Maltschvirus maltsch</taxon>
    </lineage>
</organism>
<gene>
    <name evidence="2" type="ORF">UFOVP1127_102</name>
    <name evidence="3" type="ORF">UFOVP1242_108</name>
    <name evidence="4" type="ORF">UFOVP1492_32</name>
    <name evidence="5" type="ORF">UFOVP1580_61</name>
</gene>
<accession>A0A6J5SPR7</accession>
<evidence type="ECO:0000313" key="4">
    <source>
        <dbReference type="EMBL" id="CAB4217458.1"/>
    </source>
</evidence>
<evidence type="ECO:0000256" key="1">
    <source>
        <dbReference type="SAM" id="MobiDB-lite"/>
    </source>
</evidence>
<reference evidence="4" key="1">
    <citation type="submission" date="2020-05" db="EMBL/GenBank/DDBJ databases">
        <authorList>
            <person name="Chiriac C."/>
            <person name="Salcher M."/>
            <person name="Ghai R."/>
            <person name="Kavagutti S V."/>
        </authorList>
    </citation>
    <scope>NUCLEOTIDE SEQUENCE</scope>
</reference>
<sequence>MQTATRNFDANQNSQRIQAAEKVHGEWREEQRAAEKAQETTETRWIESRMKAGLEAEGVKPEDLKEATKREIRAKLKDSYRDEDEDYRPATKTKTNLRIRIILKRAGLVK</sequence>